<dbReference type="PRINTS" id="PR00096">
    <property type="entry name" value="GATASE"/>
</dbReference>
<keyword evidence="7 11" id="KW-0658">Purine biosynthesis</keyword>
<dbReference type="PROSITE" id="PS51553">
    <property type="entry name" value="GMPS_ATP_PPASE"/>
    <property type="match status" value="1"/>
</dbReference>
<evidence type="ECO:0000256" key="3">
    <source>
        <dbReference type="ARBA" id="ARBA00012746"/>
    </source>
</evidence>
<dbReference type="NCBIfam" id="TIGR00888">
    <property type="entry name" value="guaA_Nterm"/>
    <property type="match status" value="1"/>
</dbReference>
<keyword evidence="5 11" id="KW-0547">Nucleotide-binding</keyword>
<dbReference type="FunFam" id="3.40.50.880:FF:000047">
    <property type="entry name" value="GMP synthase [glutamine-hydrolyzing] subunit A"/>
    <property type="match status" value="1"/>
</dbReference>
<comment type="function">
    <text evidence="1">Catalyzes the synthesis of GMP from XMP.</text>
</comment>
<dbReference type="SUPFAM" id="SSF54810">
    <property type="entry name" value="GMP synthetase C-terminal dimerisation domain"/>
    <property type="match status" value="2"/>
</dbReference>
<proteinExistence type="predicted"/>
<gene>
    <name evidence="13" type="primary">guaA</name>
    <name evidence="13" type="ORF">F9K24_19800</name>
</gene>
<dbReference type="Gene3D" id="3.30.300.10">
    <property type="match status" value="2"/>
</dbReference>
<dbReference type="AlphaFoldDB" id="A0A833GY19"/>
<evidence type="ECO:0000256" key="1">
    <source>
        <dbReference type="ARBA" id="ARBA00002332"/>
    </source>
</evidence>
<accession>A0A833GY19</accession>
<reference evidence="13 14" key="1">
    <citation type="submission" date="2019-10" db="EMBL/GenBank/DDBJ databases">
        <title>Extracellular Electron Transfer in a Candidatus Methanoperedens spp. Enrichment Culture.</title>
        <authorList>
            <person name="Berger S."/>
            <person name="Rangel Shaw D."/>
            <person name="Berben T."/>
            <person name="In 'T Zandt M."/>
            <person name="Frank J."/>
            <person name="Reimann J."/>
            <person name="Jetten M.S.M."/>
            <person name="Welte C.U."/>
        </authorList>
    </citation>
    <scope>NUCLEOTIDE SEQUENCE [LARGE SCALE GENOMIC DNA]</scope>
    <source>
        <strain evidence="13">SB12</strain>
    </source>
</reference>
<dbReference type="CDD" id="cd01742">
    <property type="entry name" value="GATase1_GMP_Synthase"/>
    <property type="match status" value="1"/>
</dbReference>
<dbReference type="NCBIfam" id="NF000848">
    <property type="entry name" value="PRK00074.1"/>
    <property type="match status" value="1"/>
</dbReference>
<dbReference type="InterPro" id="IPR014729">
    <property type="entry name" value="Rossmann-like_a/b/a_fold"/>
</dbReference>
<name>A0A833GY19_9LEPT</name>
<dbReference type="GO" id="GO:0005524">
    <property type="term" value="F:ATP binding"/>
    <property type="evidence" value="ECO:0007669"/>
    <property type="project" value="UniProtKB-UniRule"/>
</dbReference>
<dbReference type="PANTHER" id="PTHR11922">
    <property type="entry name" value="GMP SYNTHASE-RELATED"/>
    <property type="match status" value="1"/>
</dbReference>
<protein>
    <recommendedName>
        <fullName evidence="3">GMP synthase (glutamine-hydrolyzing)</fullName>
        <ecNumber evidence="3">6.3.5.2</ecNumber>
    </recommendedName>
    <alternativeName>
        <fullName evidence="10">GMP synthetase</fullName>
    </alternativeName>
</protein>
<dbReference type="InterPro" id="IPR001674">
    <property type="entry name" value="GMP_synth_C"/>
</dbReference>
<keyword evidence="6 11" id="KW-0332">GMP biosynthesis</keyword>
<dbReference type="PANTHER" id="PTHR11922:SF2">
    <property type="entry name" value="GMP SYNTHASE [GLUTAMINE-HYDROLYZING]"/>
    <property type="match status" value="1"/>
</dbReference>
<evidence type="ECO:0000313" key="13">
    <source>
        <dbReference type="EMBL" id="KAB2929421.1"/>
    </source>
</evidence>
<comment type="pathway">
    <text evidence="2">Purine metabolism; GMP biosynthesis; GMP from XMP (L-Gln route): step 1/1.</text>
</comment>
<dbReference type="CDD" id="cd01997">
    <property type="entry name" value="GMP_synthase_C"/>
    <property type="match status" value="1"/>
</dbReference>
<dbReference type="SUPFAM" id="SSF52317">
    <property type="entry name" value="Class I glutamine amidotransferase-like"/>
    <property type="match status" value="1"/>
</dbReference>
<evidence type="ECO:0000256" key="11">
    <source>
        <dbReference type="PROSITE-ProRule" id="PRU00886"/>
    </source>
</evidence>
<keyword evidence="4 13" id="KW-0436">Ligase</keyword>
<dbReference type="PROSITE" id="PS51273">
    <property type="entry name" value="GATASE_TYPE_1"/>
    <property type="match status" value="1"/>
</dbReference>
<evidence type="ECO:0000256" key="2">
    <source>
        <dbReference type="ARBA" id="ARBA00005153"/>
    </source>
</evidence>
<keyword evidence="8 11" id="KW-0067">ATP-binding</keyword>
<dbReference type="EC" id="6.3.5.2" evidence="3"/>
<evidence type="ECO:0000256" key="10">
    <source>
        <dbReference type="ARBA" id="ARBA00030464"/>
    </source>
</evidence>
<dbReference type="Pfam" id="PF00117">
    <property type="entry name" value="GATase"/>
    <property type="match status" value="1"/>
</dbReference>
<dbReference type="PRINTS" id="PR00097">
    <property type="entry name" value="ANTSNTHASEII"/>
</dbReference>
<evidence type="ECO:0000256" key="8">
    <source>
        <dbReference type="ARBA" id="ARBA00022840"/>
    </source>
</evidence>
<comment type="caution">
    <text evidence="13">The sequence shown here is derived from an EMBL/GenBank/DDBJ whole genome shotgun (WGS) entry which is preliminary data.</text>
</comment>
<dbReference type="Proteomes" id="UP000460298">
    <property type="component" value="Unassembled WGS sequence"/>
</dbReference>
<evidence type="ECO:0000256" key="9">
    <source>
        <dbReference type="ARBA" id="ARBA00022962"/>
    </source>
</evidence>
<dbReference type="GO" id="GO:0005829">
    <property type="term" value="C:cytosol"/>
    <property type="evidence" value="ECO:0007669"/>
    <property type="project" value="TreeGrafter"/>
</dbReference>
<dbReference type="Gene3D" id="3.40.50.620">
    <property type="entry name" value="HUPs"/>
    <property type="match status" value="1"/>
</dbReference>
<organism evidence="13 14">
    <name type="scientific">Leptonema illini</name>
    <dbReference type="NCBI Taxonomy" id="183"/>
    <lineage>
        <taxon>Bacteria</taxon>
        <taxon>Pseudomonadati</taxon>
        <taxon>Spirochaetota</taxon>
        <taxon>Spirochaetia</taxon>
        <taxon>Leptospirales</taxon>
        <taxon>Leptospiraceae</taxon>
        <taxon>Leptonema</taxon>
    </lineage>
</organism>
<dbReference type="InterPro" id="IPR017926">
    <property type="entry name" value="GATASE"/>
</dbReference>
<evidence type="ECO:0000256" key="5">
    <source>
        <dbReference type="ARBA" id="ARBA00022741"/>
    </source>
</evidence>
<dbReference type="GO" id="GO:0003921">
    <property type="term" value="F:GMP synthase activity"/>
    <property type="evidence" value="ECO:0007669"/>
    <property type="project" value="InterPro"/>
</dbReference>
<feature type="domain" description="GMPS ATP-PPase" evidence="12">
    <location>
        <begin position="204"/>
        <end position="399"/>
    </location>
</feature>
<evidence type="ECO:0000256" key="4">
    <source>
        <dbReference type="ARBA" id="ARBA00022598"/>
    </source>
</evidence>
<dbReference type="InterPro" id="IPR029062">
    <property type="entry name" value="Class_I_gatase-like"/>
</dbReference>
<dbReference type="Pfam" id="PF00958">
    <property type="entry name" value="GMP_synt_C"/>
    <property type="match status" value="1"/>
</dbReference>
<dbReference type="SUPFAM" id="SSF52402">
    <property type="entry name" value="Adenine nucleotide alpha hydrolases-like"/>
    <property type="match status" value="1"/>
</dbReference>
<dbReference type="Gene3D" id="3.40.50.880">
    <property type="match status" value="1"/>
</dbReference>
<evidence type="ECO:0000259" key="12">
    <source>
        <dbReference type="PROSITE" id="PS51553"/>
    </source>
</evidence>
<feature type="binding site" evidence="11">
    <location>
        <begin position="231"/>
        <end position="237"/>
    </location>
    <ligand>
        <name>ATP</name>
        <dbReference type="ChEBI" id="CHEBI:30616"/>
    </ligand>
</feature>
<dbReference type="InterPro" id="IPR025777">
    <property type="entry name" value="GMPS_ATP_PPase_dom"/>
</dbReference>
<keyword evidence="9" id="KW-0315">Glutamine amidotransferase</keyword>
<evidence type="ECO:0000313" key="14">
    <source>
        <dbReference type="Proteomes" id="UP000460298"/>
    </source>
</evidence>
<dbReference type="InterPro" id="IPR004739">
    <property type="entry name" value="GMP_synth_GATase"/>
</dbReference>
<sequence length="628" mass="69208">MHGHEEIHSLVKEGGIAVLDFGGQYAHLIASRLRRLGAYSEILQPDEIGDSLDPFFKGIIYSGGPSSVYDAGAPTASKALLALGLPVLGICYGHQLIMQQLGGEVARGQVREYGPARLHLLSGGAIFQAVPDQSMVWMSHGDEVIRLPVGFTRIGSTDSCENTAVFDADRNIYGIQFHPEVTHSTYGEQMLRNFIAVCGLTDTWKIEDYVEFERRKIRRSLKDKKVFFLVSGGVDSTVAFALLGKEMDRSHLVGMLVDTGFLRENEAEKVRASLSTIGVDLRVRDAKEDFYKALAGVSEPEKKRRIIGELFVDVQQQVSREMGLNEEEWLLGQGTIYPDTIESGATKSSHTIKTHHNRVNRIQELIARGLVIEPLRDLYKDEVRSLGRIIGLPDVLVDRHPFPGPGLAVRCLCTAADESGVSTDFSELAGETELFSRVQAMQLSVSVLPLRSVGVQGDQRSYAHPALFDTAALGDLLARPGAWADLLELAARIPGKFSHVNRVLLRTGRHAQAGNVNHLLAGRFLTEERIAKLQRADAIVDEFLHEKKIYSEIWQMPVVLVPLSSDSESGREGVVLRPICSTDAMTASAYEMDAAQLSELTGRLLATDLFDSVYYDLTSKPPGTIEWE</sequence>
<evidence type="ECO:0000256" key="7">
    <source>
        <dbReference type="ARBA" id="ARBA00022755"/>
    </source>
</evidence>
<dbReference type="UniPathway" id="UPA00189">
    <property type="reaction ID" value="UER00296"/>
</dbReference>
<dbReference type="EMBL" id="WBUI01000031">
    <property type="protein sequence ID" value="KAB2929421.1"/>
    <property type="molecule type" value="Genomic_DNA"/>
</dbReference>
<evidence type="ECO:0000256" key="6">
    <source>
        <dbReference type="ARBA" id="ARBA00022749"/>
    </source>
</evidence>